<feature type="domain" description="Cytochrome c" evidence="6">
    <location>
        <begin position="315"/>
        <end position="405"/>
    </location>
</feature>
<feature type="binding site" description="covalent" evidence="4">
    <location>
        <position position="209"/>
    </location>
    <ligand>
        <name>heme c</name>
        <dbReference type="ChEBI" id="CHEBI:61717"/>
        <label>2</label>
    </ligand>
</feature>
<evidence type="ECO:0000313" key="8">
    <source>
        <dbReference type="Proteomes" id="UP000529637"/>
    </source>
</evidence>
<keyword evidence="3 5" id="KW-0408">Iron</keyword>
<dbReference type="Pfam" id="PF00034">
    <property type="entry name" value="Cytochrom_C"/>
    <property type="match status" value="2"/>
</dbReference>
<comment type="cofactor">
    <cofactor evidence="4">
        <name>heme c</name>
        <dbReference type="ChEBI" id="CHEBI:61717"/>
    </cofactor>
    <text evidence="4">Binds 3 heme c groups covalently per subunit.</text>
</comment>
<dbReference type="GO" id="GO:0009055">
    <property type="term" value="F:electron transfer activity"/>
    <property type="evidence" value="ECO:0007669"/>
    <property type="project" value="InterPro"/>
</dbReference>
<organism evidence="7 8">
    <name type="scientific">Piscinibacter koreensis</name>
    <dbReference type="NCBI Taxonomy" id="2742824"/>
    <lineage>
        <taxon>Bacteria</taxon>
        <taxon>Pseudomonadati</taxon>
        <taxon>Pseudomonadota</taxon>
        <taxon>Betaproteobacteria</taxon>
        <taxon>Burkholderiales</taxon>
        <taxon>Sphaerotilaceae</taxon>
        <taxon>Piscinibacter</taxon>
    </lineage>
</organism>
<feature type="binding site" description="axial binding residue" evidence="5">
    <location>
        <position position="210"/>
    </location>
    <ligand>
        <name>heme c</name>
        <dbReference type="ChEBI" id="CHEBI:61717"/>
        <label>2</label>
    </ligand>
    <ligandPart>
        <name>Fe</name>
        <dbReference type="ChEBI" id="CHEBI:18248"/>
    </ligandPart>
</feature>
<feature type="binding site" description="axial binding residue" evidence="5">
    <location>
        <position position="64"/>
    </location>
    <ligand>
        <name>heme c</name>
        <dbReference type="ChEBI" id="CHEBI:61717"/>
        <label>1</label>
    </ligand>
    <ligandPart>
        <name>Fe</name>
        <dbReference type="ChEBI" id="CHEBI:18248"/>
    </ligandPart>
</feature>
<feature type="binding site" description="covalent" evidence="4">
    <location>
        <position position="206"/>
    </location>
    <ligand>
        <name>heme c</name>
        <dbReference type="ChEBI" id="CHEBI:61717"/>
        <label>2</label>
    </ligand>
</feature>
<feature type="binding site" description="covalent" evidence="4">
    <location>
        <position position="328"/>
    </location>
    <ligand>
        <name>heme c</name>
        <dbReference type="ChEBI" id="CHEBI:61717"/>
        <label>3</label>
    </ligand>
</feature>
<proteinExistence type="predicted"/>
<dbReference type="InterPro" id="IPR014353">
    <property type="entry name" value="Membr-bd_ADH_cyt_c"/>
</dbReference>
<keyword evidence="8" id="KW-1185">Reference proteome</keyword>
<feature type="binding site" description="axial binding residue" evidence="5">
    <location>
        <position position="332"/>
    </location>
    <ligand>
        <name>heme c</name>
        <dbReference type="ChEBI" id="CHEBI:61717"/>
        <label>3</label>
    </ligand>
    <ligandPart>
        <name>Fe</name>
        <dbReference type="ChEBI" id="CHEBI:18248"/>
    </ligandPart>
</feature>
<dbReference type="PIRSF" id="PIRSF000018">
    <property type="entry name" value="Mb_ADH_cyt_c"/>
    <property type="match status" value="1"/>
</dbReference>
<feature type="binding site" description="covalent" evidence="4">
    <location>
        <position position="331"/>
    </location>
    <ligand>
        <name>heme c</name>
        <dbReference type="ChEBI" id="CHEBI:61717"/>
        <label>3</label>
    </ligand>
</feature>
<dbReference type="GO" id="GO:0016020">
    <property type="term" value="C:membrane"/>
    <property type="evidence" value="ECO:0007669"/>
    <property type="project" value="InterPro"/>
</dbReference>
<dbReference type="GO" id="GO:0005506">
    <property type="term" value="F:iron ion binding"/>
    <property type="evidence" value="ECO:0007669"/>
    <property type="project" value="InterPro"/>
</dbReference>
<feature type="domain" description="Cytochrome c" evidence="6">
    <location>
        <begin position="191"/>
        <end position="301"/>
    </location>
</feature>
<protein>
    <submittedName>
        <fullName evidence="7">Cytochrome c</fullName>
    </submittedName>
</protein>
<name>A0A7Y6NJX6_9BURK</name>
<dbReference type="EMBL" id="JABWMJ010000001">
    <property type="protein sequence ID" value="NUZ04479.1"/>
    <property type="molecule type" value="Genomic_DNA"/>
</dbReference>
<evidence type="ECO:0000256" key="1">
    <source>
        <dbReference type="ARBA" id="ARBA00022617"/>
    </source>
</evidence>
<dbReference type="PROSITE" id="PS51007">
    <property type="entry name" value="CYTC"/>
    <property type="match status" value="3"/>
</dbReference>
<dbReference type="Proteomes" id="UP000529637">
    <property type="component" value="Unassembled WGS sequence"/>
</dbReference>
<evidence type="ECO:0000313" key="7">
    <source>
        <dbReference type="EMBL" id="NUZ04479.1"/>
    </source>
</evidence>
<evidence type="ECO:0000256" key="4">
    <source>
        <dbReference type="PIRSR" id="PIRSR000018-50"/>
    </source>
</evidence>
<sequence>MTRGWGRTLAAIALVAIVLVAALAFLNRLDESAVGANAAAPPSDAASVERGRYLAAAGNCVSCHTVSGGAPLAGGRAIETPFGAVYAPNLTPDPDSGLGRWSAGEFWRAMHNGRSRDGRLLYPAFPYPNYTRVTRADSDAIYAYLMSLPPTRSATPTNELRFPFNLQASLAVWRALYFRPGTFSADTTKSAEWNRGAYLVEGLAHCGACHAPRNALGATRRSVGLAGGLIPVQNWYAPSLTSNAEAGVGDWSIAEIVNLLQHGLSARGIVTGPMAEVVQNSTQYLGSADLGAVATYLKSIAPAAPAPQGAASAGPVNPRGAQLYAQHCEECHGTDGRGVPNAYPPLAGNRAVTMDPPANLVHIVLQGGYAPATAGNPRPFGMPPYAGVLSDDDIADLLTHLRGAWGNRGGTVSTLDVRRYRTGS</sequence>
<dbReference type="InterPro" id="IPR036909">
    <property type="entry name" value="Cyt_c-like_dom_sf"/>
</dbReference>
<feature type="binding site" description="covalent" evidence="4">
    <location>
        <position position="60"/>
    </location>
    <ligand>
        <name>heme c</name>
        <dbReference type="ChEBI" id="CHEBI:61717"/>
        <label>1</label>
    </ligand>
</feature>
<reference evidence="7 8" key="1">
    <citation type="submission" date="2020-06" db="EMBL/GenBank/DDBJ databases">
        <title>Schlegella sp. ID0723 isolated from air conditioner.</title>
        <authorList>
            <person name="Kim D.Y."/>
            <person name="Kim D.-U."/>
        </authorList>
    </citation>
    <scope>NUCLEOTIDE SEQUENCE [LARGE SCALE GENOMIC DNA]</scope>
    <source>
        <strain evidence="7 8">ID0723</strain>
    </source>
</reference>
<evidence type="ECO:0000256" key="3">
    <source>
        <dbReference type="ARBA" id="ARBA00023004"/>
    </source>
</evidence>
<gene>
    <name evidence="7" type="ORF">HQN59_01770</name>
</gene>
<dbReference type="PANTHER" id="PTHR35008">
    <property type="entry name" value="BLL4482 PROTEIN-RELATED"/>
    <property type="match status" value="1"/>
</dbReference>
<dbReference type="GO" id="GO:0016614">
    <property type="term" value="F:oxidoreductase activity, acting on CH-OH group of donors"/>
    <property type="evidence" value="ECO:0007669"/>
    <property type="project" value="InterPro"/>
</dbReference>
<evidence type="ECO:0000256" key="2">
    <source>
        <dbReference type="ARBA" id="ARBA00022723"/>
    </source>
</evidence>
<dbReference type="PANTHER" id="PTHR35008:SF4">
    <property type="entry name" value="BLL4482 PROTEIN"/>
    <property type="match status" value="1"/>
</dbReference>
<dbReference type="GO" id="GO:0020037">
    <property type="term" value="F:heme binding"/>
    <property type="evidence" value="ECO:0007669"/>
    <property type="project" value="InterPro"/>
</dbReference>
<feature type="domain" description="Cytochrome c" evidence="6">
    <location>
        <begin position="46"/>
        <end position="149"/>
    </location>
</feature>
<dbReference type="AlphaFoldDB" id="A0A7Y6NJX6"/>
<feature type="binding site" description="covalent" evidence="4">
    <location>
        <position position="63"/>
    </location>
    <ligand>
        <name>heme c</name>
        <dbReference type="ChEBI" id="CHEBI:61717"/>
        <label>1</label>
    </ligand>
</feature>
<evidence type="ECO:0000256" key="5">
    <source>
        <dbReference type="PIRSR" id="PIRSR000018-51"/>
    </source>
</evidence>
<keyword evidence="1 4" id="KW-0349">Heme</keyword>
<dbReference type="SUPFAM" id="SSF46626">
    <property type="entry name" value="Cytochrome c"/>
    <property type="match status" value="3"/>
</dbReference>
<accession>A0A7Y6NJX6</accession>
<dbReference type="InterPro" id="IPR051459">
    <property type="entry name" value="Cytochrome_c-type_DH"/>
</dbReference>
<evidence type="ECO:0000259" key="6">
    <source>
        <dbReference type="PROSITE" id="PS51007"/>
    </source>
</evidence>
<dbReference type="InterPro" id="IPR009056">
    <property type="entry name" value="Cyt_c-like_dom"/>
</dbReference>
<keyword evidence="2 5" id="KW-0479">Metal-binding</keyword>
<comment type="caution">
    <text evidence="7">The sequence shown here is derived from an EMBL/GenBank/DDBJ whole genome shotgun (WGS) entry which is preliminary data.</text>
</comment>
<dbReference type="Gene3D" id="1.10.760.10">
    <property type="entry name" value="Cytochrome c-like domain"/>
    <property type="match status" value="2"/>
</dbReference>